<dbReference type="RefSeq" id="WP_144303128.1">
    <property type="nucleotide sequence ID" value="NZ_QMIE01000008.1"/>
</dbReference>
<dbReference type="EMBL" id="QMIE01000008">
    <property type="protein sequence ID" value="TVM17170.1"/>
    <property type="molecule type" value="Genomic_DNA"/>
</dbReference>
<accession>A0A7M3MEC1</accession>
<dbReference type="OrthoDB" id="9793253at2"/>
<organism evidence="1 2">
    <name type="scientific">Oceanidesulfovibrio indonesiensis</name>
    <dbReference type="NCBI Taxonomy" id="54767"/>
    <lineage>
        <taxon>Bacteria</taxon>
        <taxon>Pseudomonadati</taxon>
        <taxon>Thermodesulfobacteriota</taxon>
        <taxon>Desulfovibrionia</taxon>
        <taxon>Desulfovibrionales</taxon>
        <taxon>Desulfovibrionaceae</taxon>
        <taxon>Oceanidesulfovibrio</taxon>
    </lineage>
</organism>
<evidence type="ECO:0000313" key="2">
    <source>
        <dbReference type="Proteomes" id="UP000448292"/>
    </source>
</evidence>
<name>A0A7M3MEC1_9BACT</name>
<comment type="caution">
    <text evidence="1">The sequence shown here is derived from an EMBL/GenBank/DDBJ whole genome shotgun (WGS) entry which is preliminary data.</text>
</comment>
<keyword evidence="2" id="KW-1185">Reference proteome</keyword>
<proteinExistence type="predicted"/>
<gene>
    <name evidence="1" type="ORF">DPQ33_10285</name>
</gene>
<protein>
    <submittedName>
        <fullName evidence="1">Cytosolic protein</fullName>
    </submittedName>
</protein>
<sequence length="243" mass="27381">MTETNQAYLVREILEIIRRTAIHYGLWFAEAERQLGAVSAHAAESEAGDRLMAILMKRLSKTLDVSVTEDGLPEGLMKLDAATLEKLRDSMATNWLAADGVWFQAIESQLSMHDAKRVNDTCWTRFSPYEALRIKQLLELPDYGGLPGLQTALAHRIYARVNPWEIVEDTAGSFVFRMKSCRVQTARTRKGLAEYPCQSGGLVEYRTFAQAIDPRITTECIACPPDPHPEDWVCAWRFTMPSG</sequence>
<evidence type="ECO:0000313" key="1">
    <source>
        <dbReference type="EMBL" id="TVM17170.1"/>
    </source>
</evidence>
<dbReference type="Pfam" id="PF19620">
    <property type="entry name" value="DUF6125"/>
    <property type="match status" value="1"/>
</dbReference>
<dbReference type="Proteomes" id="UP000448292">
    <property type="component" value="Unassembled WGS sequence"/>
</dbReference>
<reference evidence="1 2" key="1">
    <citation type="submission" date="2018-06" db="EMBL/GenBank/DDBJ databases">
        <title>Complete genome of Desulfovibrio indonesiensis P37SLT.</title>
        <authorList>
            <person name="Crispim J.S."/>
            <person name="Vidigal P.M.P."/>
            <person name="Silva L.C.F."/>
            <person name="Laguardia C.N."/>
            <person name="Araujo L.C."/>
            <person name="Dias R.S."/>
            <person name="Sousa M.P."/>
            <person name="Paula S.O."/>
            <person name="Silva C."/>
        </authorList>
    </citation>
    <scope>NUCLEOTIDE SEQUENCE [LARGE SCALE GENOMIC DNA]</scope>
    <source>
        <strain evidence="1 2">P37SLT</strain>
    </source>
</reference>
<dbReference type="AlphaFoldDB" id="A0A7M3MEC1"/>